<dbReference type="PANTHER" id="PTHR12872:SF1">
    <property type="entry name" value="ALPHA-N-ACETYLGLUCOSAMINIDASE"/>
    <property type="match status" value="1"/>
</dbReference>
<gene>
    <name evidence="5" type="primary">NAGLU_0</name>
    <name evidence="5" type="ORF">E2C01_030711</name>
</gene>
<feature type="domain" description="Alpha-N-acetylglucosaminidase C-terminal" evidence="4">
    <location>
        <begin position="386"/>
        <end position="462"/>
    </location>
</feature>
<accession>A0A5B7EVL8</accession>
<dbReference type="InterPro" id="IPR029018">
    <property type="entry name" value="Hex-like_dom2"/>
</dbReference>
<keyword evidence="6" id="KW-1185">Reference proteome</keyword>
<evidence type="ECO:0000259" key="2">
    <source>
        <dbReference type="Pfam" id="PF05089"/>
    </source>
</evidence>
<dbReference type="GO" id="GO:0016787">
    <property type="term" value="F:hydrolase activity"/>
    <property type="evidence" value="ECO:0007669"/>
    <property type="project" value="UniProtKB-KW"/>
</dbReference>
<comment type="caution">
    <text evidence="5">The sequence shown here is derived from an EMBL/GenBank/DDBJ whole genome shotgun (WGS) entry which is preliminary data.</text>
</comment>
<dbReference type="Gene3D" id="1.20.120.670">
    <property type="entry name" value="N-acetyl-b-d-glucoasminidase"/>
    <property type="match status" value="1"/>
</dbReference>
<feature type="domain" description="Alpha-N-acetylglucosaminidase tim-barrel" evidence="2">
    <location>
        <begin position="272"/>
        <end position="377"/>
    </location>
</feature>
<dbReference type="AlphaFoldDB" id="A0A5B7EVL8"/>
<keyword evidence="1" id="KW-0378">Hydrolase</keyword>
<evidence type="ECO:0000259" key="3">
    <source>
        <dbReference type="Pfam" id="PF12971"/>
    </source>
</evidence>
<dbReference type="InterPro" id="IPR024240">
    <property type="entry name" value="NAGLU_N"/>
</dbReference>
<dbReference type="PANTHER" id="PTHR12872">
    <property type="entry name" value="ALPHA-N-ACETYLGLUCOSAMINIDASE"/>
    <property type="match status" value="1"/>
</dbReference>
<proteinExistence type="predicted"/>
<organism evidence="5 6">
    <name type="scientific">Portunus trituberculatus</name>
    <name type="common">Swimming crab</name>
    <name type="synonym">Neptunus trituberculatus</name>
    <dbReference type="NCBI Taxonomy" id="210409"/>
    <lineage>
        <taxon>Eukaryota</taxon>
        <taxon>Metazoa</taxon>
        <taxon>Ecdysozoa</taxon>
        <taxon>Arthropoda</taxon>
        <taxon>Crustacea</taxon>
        <taxon>Multicrustacea</taxon>
        <taxon>Malacostraca</taxon>
        <taxon>Eumalacostraca</taxon>
        <taxon>Eucarida</taxon>
        <taxon>Decapoda</taxon>
        <taxon>Pleocyemata</taxon>
        <taxon>Brachyura</taxon>
        <taxon>Eubrachyura</taxon>
        <taxon>Portunoidea</taxon>
        <taxon>Portunidae</taxon>
        <taxon>Portuninae</taxon>
        <taxon>Portunus</taxon>
    </lineage>
</organism>
<dbReference type="InterPro" id="IPR024732">
    <property type="entry name" value="NAGLU_C"/>
</dbReference>
<dbReference type="Proteomes" id="UP000324222">
    <property type="component" value="Unassembled WGS sequence"/>
</dbReference>
<dbReference type="Gene3D" id="3.30.379.10">
    <property type="entry name" value="Chitobiase/beta-hexosaminidase domain 2-like"/>
    <property type="match status" value="1"/>
</dbReference>
<dbReference type="InterPro" id="IPR007781">
    <property type="entry name" value="NAGLU"/>
</dbReference>
<dbReference type="Pfam" id="PF12971">
    <property type="entry name" value="NAGLU_N"/>
    <property type="match status" value="1"/>
</dbReference>
<dbReference type="Gene3D" id="3.20.20.80">
    <property type="entry name" value="Glycosidases"/>
    <property type="match status" value="2"/>
</dbReference>
<dbReference type="OrthoDB" id="64736at2759"/>
<reference evidence="5 6" key="1">
    <citation type="submission" date="2019-05" db="EMBL/GenBank/DDBJ databases">
        <title>Another draft genome of Portunus trituberculatus and its Hox gene families provides insights of decapod evolution.</title>
        <authorList>
            <person name="Jeong J.-H."/>
            <person name="Song I."/>
            <person name="Kim S."/>
            <person name="Choi T."/>
            <person name="Kim D."/>
            <person name="Ryu S."/>
            <person name="Kim W."/>
        </authorList>
    </citation>
    <scope>NUCLEOTIDE SEQUENCE [LARGE SCALE GENOMIC DNA]</scope>
    <source>
        <tissue evidence="5">Muscle</tissue>
    </source>
</reference>
<feature type="domain" description="Alpha-N-acetylglucosaminidase tim-barrel" evidence="2">
    <location>
        <begin position="127"/>
        <end position="252"/>
    </location>
</feature>
<dbReference type="Pfam" id="PF05089">
    <property type="entry name" value="NAGLU"/>
    <property type="match status" value="2"/>
</dbReference>
<name>A0A5B7EVL8_PORTR</name>
<dbReference type="Pfam" id="PF12972">
    <property type="entry name" value="NAGLU_C"/>
    <property type="match status" value="1"/>
</dbReference>
<sequence length="554" mass="63398">MNSSDSRAQITTACFVVVKDSPIRGLAWAFTAMVAAHRNLQNGAASWCSPSCLLLPVKKSTLVHGEGVEGQPVRVWAGTGVAAALGVMTYLKYLCNASVSWEANQLSNLPDVWPEGTVESQLLDRYRYYSNPCVFSYSYAFWSWERWEKEIDLMALMGINLALALNGEEAIWREVYRDLGLTEKELEEHFAGYAFLAWGRMGNLERWGGPLSIYWQEEKLKLQKRIVARMRELGMLTVLPGFSGHVPKGILRTYFLNPQDPLFEKIAEAFIKKGKMLVLDLVAEVSPQYGRLESYFGQPFIFCLLNNYGGVRGIFGNANVLLKSNYKSNLDMCLTYQHNLADARQFPNSTLVGTGMTPEGIGSNYVIFDLLSEMSWRSHMRDIREWAVQYSRRRYGIQDENLEDAWKLLMSSIYNCSEPVRYHGKYTPLMLRPRLNPKTKDFVRAWDLLIGTAKEQMRRQNNQESRLVNTIMKPTEASLRGRIIGVPCKRNEDQRESEMCKFLKKEYFKSLISTNGEINRGVHLLEEETLKYDLVEVTRELMQGQQQSTPGTHK</sequence>
<evidence type="ECO:0000256" key="1">
    <source>
        <dbReference type="ARBA" id="ARBA00022801"/>
    </source>
</evidence>
<dbReference type="EMBL" id="VSRR010003722">
    <property type="protein sequence ID" value="MPC37236.1"/>
    <property type="molecule type" value="Genomic_DNA"/>
</dbReference>
<evidence type="ECO:0000259" key="4">
    <source>
        <dbReference type="Pfam" id="PF12972"/>
    </source>
</evidence>
<evidence type="ECO:0000313" key="6">
    <source>
        <dbReference type="Proteomes" id="UP000324222"/>
    </source>
</evidence>
<evidence type="ECO:0000313" key="5">
    <source>
        <dbReference type="EMBL" id="MPC37236.1"/>
    </source>
</evidence>
<dbReference type="InterPro" id="IPR024733">
    <property type="entry name" value="NAGLU_tim-barrel"/>
</dbReference>
<feature type="domain" description="Alpha-N-acetylglucosaminidase N-terminal" evidence="3">
    <location>
        <begin position="70"/>
        <end position="114"/>
    </location>
</feature>
<protein>
    <submittedName>
        <fullName evidence="5">Alpha-N-acetylglucosaminidase</fullName>
    </submittedName>
</protein>